<evidence type="ECO:0000256" key="6">
    <source>
        <dbReference type="HAMAP-Rule" id="MF_00978"/>
    </source>
</evidence>
<dbReference type="Proteomes" id="UP000015462">
    <property type="component" value="Unassembled WGS sequence"/>
</dbReference>
<sequence>MELLEIHKAIIKRMADGQFFSGQQLADELNVSRASIWNYLKTLETAGFDFHAVKGKGTRLKLAIELLDKQRILTCLSSEHRALLKQLDVLDVCASTNQAIVEKHQLTPLPNGSVCMAEMQTMGRGRLGRTWVSPYGQNLYISFLWNFKGGISALSGLSLACGVAVCRALKSLGLSGHGLKWPNDILWEGKKLGGILVEIQGESQGGYTAIIGIGLNYQMNELSSGEIGQPWVDVCHAYGEKMGRNKLAAHVLAEVLSILHGYEEAGLLPHVEQWNNYDCYRDKTVRILSGEQYEEGVASGISKTGELLLLTPDGRTKKIMSGEVSLRLSE</sequence>
<dbReference type="PANTHER" id="PTHR12835">
    <property type="entry name" value="BIOTIN PROTEIN LIGASE"/>
    <property type="match status" value="1"/>
</dbReference>
<dbReference type="InterPro" id="IPR013196">
    <property type="entry name" value="HTH_11"/>
</dbReference>
<comment type="similarity">
    <text evidence="6">Belongs to the biotin--protein ligase family.</text>
</comment>
<keyword evidence="6" id="KW-0805">Transcription regulation</keyword>
<keyword evidence="3 6" id="KW-0067">ATP-binding</keyword>
<dbReference type="GO" id="GO:0004077">
    <property type="term" value="F:biotin--[biotin carboxyl-carrier protein] ligase activity"/>
    <property type="evidence" value="ECO:0007669"/>
    <property type="project" value="UniProtKB-UniRule"/>
</dbReference>
<organism evidence="8 9">
    <name type="scientific">Cycloclasticus pugetii</name>
    <dbReference type="NCBI Taxonomy" id="34068"/>
    <lineage>
        <taxon>Bacteria</taxon>
        <taxon>Pseudomonadati</taxon>
        <taxon>Pseudomonadota</taxon>
        <taxon>Gammaproteobacteria</taxon>
        <taxon>Thiotrichales</taxon>
        <taxon>Piscirickettsiaceae</taxon>
        <taxon>Cycloclasticus</taxon>
    </lineage>
</organism>
<feature type="binding site" evidence="6">
    <location>
        <position position="120"/>
    </location>
    <ligand>
        <name>biotin</name>
        <dbReference type="ChEBI" id="CHEBI:57586"/>
    </ligand>
</feature>
<keyword evidence="9" id="KW-1185">Reference proteome</keyword>
<dbReference type="InterPro" id="IPR004408">
    <property type="entry name" value="Biotin_CoA_COase_ligase"/>
</dbReference>
<dbReference type="GO" id="GO:0005524">
    <property type="term" value="F:ATP binding"/>
    <property type="evidence" value="ECO:0007669"/>
    <property type="project" value="UniProtKB-UniRule"/>
</dbReference>
<dbReference type="NCBIfam" id="TIGR00121">
    <property type="entry name" value="birA_ligase"/>
    <property type="match status" value="1"/>
</dbReference>
<dbReference type="AlphaFoldDB" id="A0AB33YYL7"/>
<dbReference type="GO" id="GO:0006355">
    <property type="term" value="P:regulation of DNA-templated transcription"/>
    <property type="evidence" value="ECO:0007669"/>
    <property type="project" value="UniProtKB-UniRule"/>
</dbReference>
<dbReference type="GO" id="GO:0005737">
    <property type="term" value="C:cytoplasm"/>
    <property type="evidence" value="ECO:0007669"/>
    <property type="project" value="TreeGrafter"/>
</dbReference>
<dbReference type="PANTHER" id="PTHR12835:SF5">
    <property type="entry name" value="BIOTIN--PROTEIN LIGASE"/>
    <property type="match status" value="1"/>
</dbReference>
<comment type="function">
    <text evidence="6">Acts both as a biotin--[acetyl-CoA-carboxylase] ligase and a biotin-operon repressor. In the presence of ATP, BirA activates biotin to form the BirA-biotinyl-5'-adenylate (BirA-bio-5'-AMP or holoBirA) complex. HoloBirA can either transfer the biotinyl moiety to the biotin carboxyl carrier protein (BCCP) subunit of acetyl-CoA carboxylase, or bind to the biotin operator site and inhibit transcription of the operon.</text>
</comment>
<evidence type="ECO:0000313" key="9">
    <source>
        <dbReference type="Proteomes" id="UP000015462"/>
    </source>
</evidence>
<dbReference type="NCBIfam" id="NF008847">
    <property type="entry name" value="PRK11886.1-2"/>
    <property type="match status" value="1"/>
</dbReference>
<evidence type="ECO:0000256" key="4">
    <source>
        <dbReference type="ARBA" id="ARBA00023267"/>
    </source>
</evidence>
<dbReference type="InterPro" id="IPR036388">
    <property type="entry name" value="WH-like_DNA-bd_sf"/>
</dbReference>
<keyword evidence="6" id="KW-0678">Repressor</keyword>
<dbReference type="RefSeq" id="WP_016390989.1">
    <property type="nucleotide sequence ID" value="NZ_KE646811.1"/>
</dbReference>
<dbReference type="SUPFAM" id="SSF55681">
    <property type="entry name" value="Class II aaRS and biotin synthetases"/>
    <property type="match status" value="1"/>
</dbReference>
<keyword evidence="6" id="KW-0804">Transcription</keyword>
<keyword evidence="2 6" id="KW-0547">Nucleotide-binding</keyword>
<protein>
    <recommendedName>
        <fullName evidence="6">Bifunctional ligase/repressor BirA</fullName>
    </recommendedName>
    <alternativeName>
        <fullName evidence="6">Biotin operon repressor</fullName>
    </alternativeName>
    <alternativeName>
        <fullName evidence="6">Biotin--[acetyl-CoA-carboxylase] ligase</fullName>
        <ecNumber evidence="6">6.3.4.15</ecNumber>
    </alternativeName>
    <alternativeName>
        <fullName evidence="6">Biotin--protein ligase</fullName>
    </alternativeName>
    <alternativeName>
        <fullName evidence="6">Biotin-[acetyl-CoA carboxylase] synthetase</fullName>
    </alternativeName>
</protein>
<dbReference type="EC" id="6.3.4.15" evidence="6"/>
<evidence type="ECO:0000259" key="7">
    <source>
        <dbReference type="PROSITE" id="PS51733"/>
    </source>
</evidence>
<dbReference type="InterPro" id="IPR036390">
    <property type="entry name" value="WH_DNA-bd_sf"/>
</dbReference>
<dbReference type="Pfam" id="PF02237">
    <property type="entry name" value="BPL_C"/>
    <property type="match status" value="1"/>
</dbReference>
<evidence type="ECO:0000313" key="8">
    <source>
        <dbReference type="EMBL" id="EPD12290.1"/>
    </source>
</evidence>
<dbReference type="InterPro" id="IPR003142">
    <property type="entry name" value="BPL_C"/>
</dbReference>
<keyword evidence="1 6" id="KW-0436">Ligase</keyword>
<dbReference type="InterPro" id="IPR004143">
    <property type="entry name" value="BPL_LPL_catalytic"/>
</dbReference>
<accession>A0AB33YYL7</accession>
<evidence type="ECO:0000256" key="2">
    <source>
        <dbReference type="ARBA" id="ARBA00022741"/>
    </source>
</evidence>
<name>A0AB33YYL7_9GAMM</name>
<keyword evidence="6" id="KW-0238">DNA-binding</keyword>
<gene>
    <name evidence="6" type="primary">birA</name>
    <name evidence="8" type="ORF">L196_10819</name>
</gene>
<dbReference type="InterPro" id="IPR008988">
    <property type="entry name" value="Transcriptional_repressor_C"/>
</dbReference>
<dbReference type="EMBL" id="ASHL01000012">
    <property type="protein sequence ID" value="EPD12290.1"/>
    <property type="molecule type" value="Genomic_DNA"/>
</dbReference>
<proteinExistence type="inferred from homology"/>
<feature type="binding site" evidence="6">
    <location>
        <position position="191"/>
    </location>
    <ligand>
        <name>biotin</name>
        <dbReference type="ChEBI" id="CHEBI:57586"/>
    </ligand>
</feature>
<comment type="catalytic activity">
    <reaction evidence="5 6">
        <text>biotin + L-lysyl-[protein] + ATP = N(6)-biotinyl-L-lysyl-[protein] + AMP + diphosphate + H(+)</text>
        <dbReference type="Rhea" id="RHEA:11756"/>
        <dbReference type="Rhea" id="RHEA-COMP:9752"/>
        <dbReference type="Rhea" id="RHEA-COMP:10505"/>
        <dbReference type="ChEBI" id="CHEBI:15378"/>
        <dbReference type="ChEBI" id="CHEBI:29969"/>
        <dbReference type="ChEBI" id="CHEBI:30616"/>
        <dbReference type="ChEBI" id="CHEBI:33019"/>
        <dbReference type="ChEBI" id="CHEBI:57586"/>
        <dbReference type="ChEBI" id="CHEBI:83144"/>
        <dbReference type="ChEBI" id="CHEBI:456215"/>
        <dbReference type="EC" id="6.3.4.15"/>
    </reaction>
</comment>
<dbReference type="Gene3D" id="2.30.30.100">
    <property type="match status" value="1"/>
</dbReference>
<reference evidence="8 9" key="1">
    <citation type="journal article" date="2013" name="Genome Announc.">
        <title>Genome Sequence of the Pyrene- and Fluoranthene-Degrading Bacterium Cycloclasticus sp. Strain PY97M.</title>
        <authorList>
            <person name="Cui Z."/>
            <person name="Xu G."/>
            <person name="Li Q."/>
            <person name="Gao W."/>
            <person name="Zheng L."/>
        </authorList>
    </citation>
    <scope>NUCLEOTIDE SEQUENCE [LARGE SCALE GENOMIC DNA]</scope>
    <source>
        <strain evidence="8 9">PY97M</strain>
    </source>
</reference>
<dbReference type="CDD" id="cd16442">
    <property type="entry name" value="BPL"/>
    <property type="match status" value="1"/>
</dbReference>
<evidence type="ECO:0000256" key="1">
    <source>
        <dbReference type="ARBA" id="ARBA00022598"/>
    </source>
</evidence>
<dbReference type="PROSITE" id="PS51733">
    <property type="entry name" value="BPL_LPL_CATALYTIC"/>
    <property type="match status" value="1"/>
</dbReference>
<dbReference type="InterPro" id="IPR045864">
    <property type="entry name" value="aa-tRNA-synth_II/BPL/LPL"/>
</dbReference>
<feature type="binding site" evidence="6">
    <location>
        <begin position="95"/>
        <end position="97"/>
    </location>
    <ligand>
        <name>biotin</name>
        <dbReference type="ChEBI" id="CHEBI:57586"/>
    </ligand>
</feature>
<feature type="DNA-binding region" description="H-T-H motif" evidence="6">
    <location>
        <begin position="22"/>
        <end position="41"/>
    </location>
</feature>
<dbReference type="HAMAP" id="MF_00978">
    <property type="entry name" value="Bifunct_BirA"/>
    <property type="match status" value="1"/>
</dbReference>
<comment type="caution">
    <text evidence="8">The sequence shown here is derived from an EMBL/GenBank/DDBJ whole genome shotgun (WGS) entry which is preliminary data.</text>
</comment>
<keyword evidence="4 6" id="KW-0092">Biotin</keyword>
<evidence type="ECO:0000256" key="5">
    <source>
        <dbReference type="ARBA" id="ARBA00047846"/>
    </source>
</evidence>
<evidence type="ECO:0000256" key="3">
    <source>
        <dbReference type="ARBA" id="ARBA00022840"/>
    </source>
</evidence>
<dbReference type="SUPFAM" id="SSF50037">
    <property type="entry name" value="C-terminal domain of transcriptional repressors"/>
    <property type="match status" value="1"/>
</dbReference>
<feature type="binding site" evidence="6">
    <location>
        <begin position="124"/>
        <end position="126"/>
    </location>
    <ligand>
        <name>biotin</name>
        <dbReference type="ChEBI" id="CHEBI:57586"/>
    </ligand>
</feature>
<feature type="domain" description="BPL/LPL catalytic" evidence="7">
    <location>
        <begin position="79"/>
        <end position="263"/>
    </location>
</feature>
<dbReference type="Pfam" id="PF03099">
    <property type="entry name" value="BPL_LplA_LipB"/>
    <property type="match status" value="1"/>
</dbReference>
<dbReference type="Gene3D" id="3.30.930.10">
    <property type="entry name" value="Bira Bifunctional Protein, Domain 2"/>
    <property type="match status" value="1"/>
</dbReference>
<dbReference type="InterPro" id="IPR030855">
    <property type="entry name" value="Bifunct_BirA"/>
</dbReference>
<dbReference type="GO" id="GO:0003677">
    <property type="term" value="F:DNA binding"/>
    <property type="evidence" value="ECO:0007669"/>
    <property type="project" value="UniProtKB-UniRule"/>
</dbReference>
<dbReference type="Pfam" id="PF08279">
    <property type="entry name" value="HTH_11"/>
    <property type="match status" value="1"/>
</dbReference>
<dbReference type="SUPFAM" id="SSF46785">
    <property type="entry name" value="Winged helix' DNA-binding domain"/>
    <property type="match status" value="1"/>
</dbReference>
<dbReference type="Gene3D" id="1.10.10.10">
    <property type="entry name" value="Winged helix-like DNA-binding domain superfamily/Winged helix DNA-binding domain"/>
    <property type="match status" value="1"/>
</dbReference>